<evidence type="ECO:0000313" key="2">
    <source>
        <dbReference type="Proteomes" id="UP000307956"/>
    </source>
</evidence>
<dbReference type="OrthoDB" id="6195205at2"/>
<name>A0A4S4AIY0_9RHOO</name>
<dbReference type="AlphaFoldDB" id="A0A4S4AIY0"/>
<sequence length="237" mass="25995">MSPPPDSPSADFSALDRLGLNLHAVFDVAVLPAQLADDLRRDFAPAHDARQLILIGNAGRALWASVKAAGIASDDPIDDFSVCAVVRWFAEQLPGHRYTLLYPGDKPVGLQALGRLAGWHHATPFMVGILPQWGSWFGYRVALLADTELPVTAPLQVESPCLSCAARPCVAACPAQAMAGGAFALDKCLAWRRLPDLSCRGRCLARDACPVGREHRYDEDHMRHTYEQSLRRIERYL</sequence>
<dbReference type="Proteomes" id="UP000307956">
    <property type="component" value="Unassembled WGS sequence"/>
</dbReference>
<accession>A0A4S4AIY0</accession>
<protein>
    <recommendedName>
        <fullName evidence="3">4Fe-4S ferredoxin-type domain-containing protein</fullName>
    </recommendedName>
</protein>
<dbReference type="RefSeq" id="WP_136385843.1">
    <property type="nucleotide sequence ID" value="NZ_SSOD01000013.1"/>
</dbReference>
<proteinExistence type="predicted"/>
<organism evidence="1 2">
    <name type="scientific">Pseudothauera rhizosphaerae</name>
    <dbReference type="NCBI Taxonomy" id="2565932"/>
    <lineage>
        <taxon>Bacteria</taxon>
        <taxon>Pseudomonadati</taxon>
        <taxon>Pseudomonadota</taxon>
        <taxon>Betaproteobacteria</taxon>
        <taxon>Rhodocyclales</taxon>
        <taxon>Zoogloeaceae</taxon>
        <taxon>Pseudothauera</taxon>
    </lineage>
</organism>
<keyword evidence="2" id="KW-1185">Reference proteome</keyword>
<evidence type="ECO:0008006" key="3">
    <source>
        <dbReference type="Google" id="ProtNLM"/>
    </source>
</evidence>
<comment type="caution">
    <text evidence="1">The sequence shown here is derived from an EMBL/GenBank/DDBJ whole genome shotgun (WGS) entry which is preliminary data.</text>
</comment>
<dbReference type="SUPFAM" id="SSF54862">
    <property type="entry name" value="4Fe-4S ferredoxins"/>
    <property type="match status" value="1"/>
</dbReference>
<reference evidence="1 2" key="1">
    <citation type="submission" date="2019-04" db="EMBL/GenBank/DDBJ databases">
        <title>Azoarcus rhizosphaerae sp. nov. isolated from rhizosphere of Ficus religiosa.</title>
        <authorList>
            <person name="Lin S.-Y."/>
            <person name="Hameed A."/>
            <person name="Hsu Y.-H."/>
            <person name="Young C.-C."/>
        </authorList>
    </citation>
    <scope>NUCLEOTIDE SEQUENCE [LARGE SCALE GENOMIC DNA]</scope>
    <source>
        <strain evidence="1 2">CC-YHH848</strain>
    </source>
</reference>
<evidence type="ECO:0000313" key="1">
    <source>
        <dbReference type="EMBL" id="THF59328.1"/>
    </source>
</evidence>
<dbReference type="EMBL" id="SSOD01000013">
    <property type="protein sequence ID" value="THF59328.1"/>
    <property type="molecule type" value="Genomic_DNA"/>
</dbReference>
<gene>
    <name evidence="1" type="ORF">E6O51_15125</name>
</gene>